<evidence type="ECO:0000256" key="9">
    <source>
        <dbReference type="ARBA" id="ARBA00031501"/>
    </source>
</evidence>
<dbReference type="Pfam" id="PF02446">
    <property type="entry name" value="Glyco_hydro_77"/>
    <property type="match status" value="1"/>
</dbReference>
<reference evidence="14" key="1">
    <citation type="submission" date="2016-10" db="EMBL/GenBank/DDBJ databases">
        <authorList>
            <person name="Varghese N."/>
        </authorList>
    </citation>
    <scope>NUCLEOTIDE SEQUENCE [LARGE SCALE GENOMIC DNA]</scope>
    <source>
        <strain evidence="14">DSM 20639</strain>
    </source>
</reference>
<evidence type="ECO:0000256" key="7">
    <source>
        <dbReference type="ARBA" id="ARBA00023277"/>
    </source>
</evidence>
<dbReference type="RefSeq" id="WP_074660762.1">
    <property type="nucleotide sequence ID" value="NZ_FNAU01000001.1"/>
</dbReference>
<keyword evidence="7 10" id="KW-0119">Carbohydrate metabolism</keyword>
<dbReference type="Proteomes" id="UP001273799">
    <property type="component" value="Unassembled WGS sequence"/>
</dbReference>
<comment type="similarity">
    <text evidence="2 10">Belongs to the disproportionating enzyme family.</text>
</comment>
<dbReference type="PANTHER" id="PTHR32438">
    <property type="entry name" value="4-ALPHA-GLUCANOTRANSFERASE DPE1, CHLOROPLASTIC/AMYLOPLASTIC"/>
    <property type="match status" value="1"/>
</dbReference>
<evidence type="ECO:0000313" key="14">
    <source>
        <dbReference type="Proteomes" id="UP000182744"/>
    </source>
</evidence>
<evidence type="ECO:0000256" key="3">
    <source>
        <dbReference type="ARBA" id="ARBA00012560"/>
    </source>
</evidence>
<reference evidence="12" key="3">
    <citation type="submission" date="2023-10" db="EMBL/GenBank/DDBJ databases">
        <title>Whole Genome based description of the genera Actinobaculum and Actinotignum reveals a complex phylogenetic relationship within the species included in the genus Actinotignum.</title>
        <authorList>
            <person name="Jensen C.S."/>
            <person name="Dargis R."/>
            <person name="Kemp M."/>
            <person name="Christensen J.J."/>
        </authorList>
    </citation>
    <scope>NUCLEOTIDE SEQUENCE</scope>
    <source>
        <strain evidence="12">Actinobaculum_suis_CCUG19206T</strain>
    </source>
</reference>
<evidence type="ECO:0000313" key="13">
    <source>
        <dbReference type="EMBL" id="SDE04042.1"/>
    </source>
</evidence>
<evidence type="ECO:0000256" key="2">
    <source>
        <dbReference type="ARBA" id="ARBA00005684"/>
    </source>
</evidence>
<sequence>MAEQPTRDLLERLAEAYQVSSAYWSFGGEHITVDDETLIRVLAAMGINASSQEAAQVALEDAELRPWRQVIQDTTVVREGAGTTVQVHVPHGAAVTMTLELENGGAREVEQTEDLTLPRPVDGRMIGQASFVIPSDLPLGYHTIHAEVTAPGEESASAHTGMLIVVPQRLRSPAECGVSGWGIMAQLYSVRSRESWGIGDLADLAELGSLFAAFGAQFVQVNPLHAAEPEPPLEPSPYLPVSRRFFNPIYIRPEDIREVAYMDAGRRSLVAWAGEPVKEKSQKNTHIDRDASWEAKKRALRVIYEEPRSPARERAFARYREREGQGLENFALWCALYEKYGEDFPPGLESPHTPGARLQHETLADDVDFFAWCQWILDEQLRAAQERSRRDGMGIGIVHDLAVGVKAKGADVWTTPQAFARGVTVGAPPDMYNQLGQNWSQPPFNPAELPKLHYAPLRNMARTVLRHAGGLRVDHVMGFFRLWWIPEGAKPLDGTYVYYDHEAMIGVLMLEAYRAGAFLIGEDLGNVEPRVRSFLAERGIFGTSVVLFEKNGDEFRRPAEYRSNTLVTVDTHDLPPLAGYLAGEHVELRDQLGILTEPVEKTRNDWMHEVAKLIEVLRAEGLVATDTDPTERQVIEALHAFMARTAGELQSIALVDAVGERRIQNQPGTHQEYPNWKIPLADGTENVVLVEDLALNPRLRSLVDVYTQEYAKYHG</sequence>
<dbReference type="EC" id="2.4.1.25" evidence="3 10"/>
<dbReference type="InterPro" id="IPR017853">
    <property type="entry name" value="GH"/>
</dbReference>
<organism evidence="13 14">
    <name type="scientific">Actinobaculum suis</name>
    <dbReference type="NCBI Taxonomy" id="1657"/>
    <lineage>
        <taxon>Bacteria</taxon>
        <taxon>Bacillati</taxon>
        <taxon>Actinomycetota</taxon>
        <taxon>Actinomycetes</taxon>
        <taxon>Actinomycetales</taxon>
        <taxon>Actinomycetaceae</taxon>
        <taxon>Actinobaculum</taxon>
    </lineage>
</organism>
<dbReference type="PANTHER" id="PTHR32438:SF5">
    <property type="entry name" value="4-ALPHA-GLUCANOTRANSFERASE DPE1, CHLOROPLASTIC_AMYLOPLASTIC"/>
    <property type="match status" value="1"/>
</dbReference>
<dbReference type="EMBL" id="FNAU01000001">
    <property type="protein sequence ID" value="SDE04042.1"/>
    <property type="molecule type" value="Genomic_DNA"/>
</dbReference>
<keyword evidence="14" id="KW-1185">Reference proteome</keyword>
<evidence type="ECO:0000256" key="5">
    <source>
        <dbReference type="ARBA" id="ARBA00022676"/>
    </source>
</evidence>
<evidence type="ECO:0000256" key="10">
    <source>
        <dbReference type="RuleBase" id="RU361207"/>
    </source>
</evidence>
<dbReference type="Gene3D" id="3.20.20.80">
    <property type="entry name" value="Glycosidases"/>
    <property type="match status" value="1"/>
</dbReference>
<dbReference type="GO" id="GO:0004134">
    <property type="term" value="F:4-alpha-glucanotransferase activity"/>
    <property type="evidence" value="ECO:0007669"/>
    <property type="project" value="UniProtKB-EC"/>
</dbReference>
<evidence type="ECO:0000313" key="12">
    <source>
        <dbReference type="EMBL" id="MDY5153973.1"/>
    </source>
</evidence>
<feature type="domain" description="MalQ N-terminal beta-sandwich" evidence="11">
    <location>
        <begin position="73"/>
        <end position="167"/>
    </location>
</feature>
<dbReference type="InterPro" id="IPR003385">
    <property type="entry name" value="Glyco_hydro_77"/>
</dbReference>
<evidence type="ECO:0000256" key="1">
    <source>
        <dbReference type="ARBA" id="ARBA00000439"/>
    </source>
</evidence>
<evidence type="ECO:0000256" key="8">
    <source>
        <dbReference type="ARBA" id="ARBA00031423"/>
    </source>
</evidence>
<keyword evidence="5 10" id="KW-0328">Glycosyltransferase</keyword>
<proteinExistence type="inferred from homology"/>
<dbReference type="GO" id="GO:0005975">
    <property type="term" value="P:carbohydrate metabolic process"/>
    <property type="evidence" value="ECO:0007669"/>
    <property type="project" value="InterPro"/>
</dbReference>
<protein>
    <recommendedName>
        <fullName evidence="4 10">4-alpha-glucanotransferase</fullName>
        <ecNumber evidence="3 10">2.4.1.25</ecNumber>
    </recommendedName>
    <alternativeName>
        <fullName evidence="8 10">Amylomaltase</fullName>
    </alternativeName>
    <alternativeName>
        <fullName evidence="9 10">Disproportionating enzyme</fullName>
    </alternativeName>
</protein>
<evidence type="ECO:0000256" key="6">
    <source>
        <dbReference type="ARBA" id="ARBA00022679"/>
    </source>
</evidence>
<dbReference type="EMBL" id="JAWNFU010000005">
    <property type="protein sequence ID" value="MDY5153973.1"/>
    <property type="molecule type" value="Genomic_DNA"/>
</dbReference>
<dbReference type="AlphaFoldDB" id="A0A1G6ZNG8"/>
<name>A0A1G6ZNG8_9ACTO</name>
<evidence type="ECO:0000259" key="11">
    <source>
        <dbReference type="Pfam" id="PF21226"/>
    </source>
</evidence>
<keyword evidence="6 10" id="KW-0808">Transferase</keyword>
<accession>A0A1G6ZNG8</accession>
<evidence type="ECO:0000256" key="4">
    <source>
        <dbReference type="ARBA" id="ARBA00020295"/>
    </source>
</evidence>
<reference evidence="13" key="2">
    <citation type="submission" date="2016-10" db="EMBL/GenBank/DDBJ databases">
        <authorList>
            <person name="de Groot N.N."/>
        </authorList>
    </citation>
    <scope>NUCLEOTIDE SEQUENCE [LARGE SCALE GENOMIC DNA]</scope>
    <source>
        <strain evidence="13">DSM 20639</strain>
    </source>
</reference>
<dbReference type="Pfam" id="PF21226">
    <property type="entry name" value="MalQ_N"/>
    <property type="match status" value="1"/>
</dbReference>
<dbReference type="InterPro" id="IPR048458">
    <property type="entry name" value="MalQ_N"/>
</dbReference>
<comment type="catalytic activity">
    <reaction evidence="1 10">
        <text>Transfers a segment of a (1-&gt;4)-alpha-D-glucan to a new position in an acceptor, which may be glucose or a (1-&gt;4)-alpha-D-glucan.</text>
        <dbReference type="EC" id="2.4.1.25"/>
    </reaction>
</comment>
<dbReference type="SUPFAM" id="SSF51445">
    <property type="entry name" value="(Trans)glycosidases"/>
    <property type="match status" value="1"/>
</dbReference>
<dbReference type="Proteomes" id="UP000182744">
    <property type="component" value="Unassembled WGS sequence"/>
</dbReference>
<gene>
    <name evidence="12" type="primary">malQ</name>
    <name evidence="12" type="ORF">R6G71_07970</name>
    <name evidence="13" type="ORF">SAMN05421878_101189</name>
</gene>
<dbReference type="NCBIfam" id="TIGR00217">
    <property type="entry name" value="malQ"/>
    <property type="match status" value="1"/>
</dbReference>